<evidence type="ECO:0000313" key="4">
    <source>
        <dbReference type="EMBL" id="MCP2159754.1"/>
    </source>
</evidence>
<dbReference type="InterPro" id="IPR051121">
    <property type="entry name" value="FAH"/>
</dbReference>
<reference evidence="4 5" key="1">
    <citation type="submission" date="2022-06" db="EMBL/GenBank/DDBJ databases">
        <title>Genomic Encyclopedia of Archaeal and Bacterial Type Strains, Phase II (KMG-II): from individual species to whole genera.</title>
        <authorList>
            <person name="Goeker M."/>
        </authorList>
    </citation>
    <scope>NUCLEOTIDE SEQUENCE [LARGE SCALE GENOMIC DNA]</scope>
    <source>
        <strain evidence="4 5">DSM 45037</strain>
    </source>
</reference>
<organism evidence="4 5">
    <name type="scientific">Williamsia serinedens</name>
    <dbReference type="NCBI Taxonomy" id="391736"/>
    <lineage>
        <taxon>Bacteria</taxon>
        <taxon>Bacillati</taxon>
        <taxon>Actinomycetota</taxon>
        <taxon>Actinomycetes</taxon>
        <taxon>Mycobacteriales</taxon>
        <taxon>Nocardiaceae</taxon>
        <taxon>Williamsia</taxon>
    </lineage>
</organism>
<dbReference type="Proteomes" id="UP001205740">
    <property type="component" value="Unassembled WGS sequence"/>
</dbReference>
<dbReference type="InterPro" id="IPR011234">
    <property type="entry name" value="Fumarylacetoacetase-like_C"/>
</dbReference>
<evidence type="ECO:0000259" key="3">
    <source>
        <dbReference type="Pfam" id="PF01557"/>
    </source>
</evidence>
<sequence>MVGTPLTVTPATKVICCGHNYRAHIEEMGHGLPRFPTLFAKFADTLTGPRDDVVVPAFAADTVDWEAELAVVVGSPLRHADRAAARDAIAGYTVANDISVRAWQRQTGQWLPGKAFEATTPIGDRVVEVDPAAGLRIECRVNGETVQSATTDDLLFDAADLLVHITAFTPLRPGDIVLTGTPSGVGAARDPQRFLADGDVVETEIESIGLLRNTIRIDTTDHPQLAGQHREEAR</sequence>
<dbReference type="InterPro" id="IPR036663">
    <property type="entry name" value="Fumarylacetoacetase_C_sf"/>
</dbReference>
<dbReference type="PANTHER" id="PTHR42796">
    <property type="entry name" value="FUMARYLACETOACETATE HYDROLASE DOMAIN-CONTAINING PROTEIN 2A-RELATED"/>
    <property type="match status" value="1"/>
</dbReference>
<name>A0ABT1GXP4_9NOCA</name>
<comment type="similarity">
    <text evidence="1">Belongs to the FAH family.</text>
</comment>
<dbReference type="Pfam" id="PF01557">
    <property type="entry name" value="FAA_hydrolase"/>
    <property type="match status" value="1"/>
</dbReference>
<accession>A0ABT1GXP4</accession>
<comment type="caution">
    <text evidence="4">The sequence shown here is derived from an EMBL/GenBank/DDBJ whole genome shotgun (WGS) entry which is preliminary data.</text>
</comment>
<keyword evidence="4" id="KW-0378">Hydrolase</keyword>
<evidence type="ECO:0000256" key="1">
    <source>
        <dbReference type="ARBA" id="ARBA00010211"/>
    </source>
</evidence>
<dbReference type="RefSeq" id="WP_253653364.1">
    <property type="nucleotide sequence ID" value="NZ_BAAAOE010000001.1"/>
</dbReference>
<dbReference type="SUPFAM" id="SSF56529">
    <property type="entry name" value="FAH"/>
    <property type="match status" value="1"/>
</dbReference>
<keyword evidence="2" id="KW-0479">Metal-binding</keyword>
<evidence type="ECO:0000256" key="2">
    <source>
        <dbReference type="ARBA" id="ARBA00022723"/>
    </source>
</evidence>
<proteinExistence type="inferred from homology"/>
<keyword evidence="5" id="KW-1185">Reference proteome</keyword>
<protein>
    <submittedName>
        <fullName evidence="4">Acylpyruvate hydrolase</fullName>
    </submittedName>
</protein>
<dbReference type="EMBL" id="JAMTCG010000002">
    <property type="protein sequence ID" value="MCP2159754.1"/>
    <property type="molecule type" value="Genomic_DNA"/>
</dbReference>
<gene>
    <name evidence="4" type="ORF">LX12_000933</name>
</gene>
<dbReference type="Gene3D" id="3.90.850.10">
    <property type="entry name" value="Fumarylacetoacetase-like, C-terminal domain"/>
    <property type="match status" value="1"/>
</dbReference>
<feature type="domain" description="Fumarylacetoacetase-like C-terminal" evidence="3">
    <location>
        <begin position="13"/>
        <end position="215"/>
    </location>
</feature>
<evidence type="ECO:0000313" key="5">
    <source>
        <dbReference type="Proteomes" id="UP001205740"/>
    </source>
</evidence>
<dbReference type="PANTHER" id="PTHR42796:SF4">
    <property type="entry name" value="FUMARYLACETOACETATE HYDROLASE DOMAIN-CONTAINING PROTEIN 2A"/>
    <property type="match status" value="1"/>
</dbReference>
<dbReference type="GO" id="GO:0016787">
    <property type="term" value="F:hydrolase activity"/>
    <property type="evidence" value="ECO:0007669"/>
    <property type="project" value="UniProtKB-KW"/>
</dbReference>